<sequence>MTTKTYQLETVTCPSCIVKIEGMLKKISGIHTSEVMFNSSKVKVNFDESLVSSEDIKGRIDKLGYKVLGEK</sequence>
<evidence type="ECO:0000259" key="2">
    <source>
        <dbReference type="PROSITE" id="PS50846"/>
    </source>
</evidence>
<protein>
    <submittedName>
        <fullName evidence="3">Copper chaperone</fullName>
    </submittedName>
</protein>
<dbReference type="AlphaFoldDB" id="A0A3Q9I5T2"/>
<accession>A0A3Q9I5T2</accession>
<dbReference type="CDD" id="cd00371">
    <property type="entry name" value="HMA"/>
    <property type="match status" value="1"/>
</dbReference>
<dbReference type="OrthoDB" id="2721717at2"/>
<evidence type="ECO:0000313" key="4">
    <source>
        <dbReference type="Proteomes" id="UP000270678"/>
    </source>
</evidence>
<dbReference type="KEGG" id="plut:EI981_01795"/>
<dbReference type="RefSeq" id="WP_126994887.1">
    <property type="nucleotide sequence ID" value="NZ_CP034346.1"/>
</dbReference>
<evidence type="ECO:0000256" key="1">
    <source>
        <dbReference type="ARBA" id="ARBA00022723"/>
    </source>
</evidence>
<evidence type="ECO:0000313" key="3">
    <source>
        <dbReference type="EMBL" id="AZS13324.1"/>
    </source>
</evidence>
<dbReference type="FunFam" id="3.30.70.100:FF:000001">
    <property type="entry name" value="ATPase copper transporting beta"/>
    <property type="match status" value="1"/>
</dbReference>
<name>A0A3Q9I5T2_9BACL</name>
<dbReference type="EMBL" id="CP034346">
    <property type="protein sequence ID" value="AZS13324.1"/>
    <property type="molecule type" value="Genomic_DNA"/>
</dbReference>
<dbReference type="PROSITE" id="PS01047">
    <property type="entry name" value="HMA_1"/>
    <property type="match status" value="1"/>
</dbReference>
<dbReference type="InterPro" id="IPR036163">
    <property type="entry name" value="HMA_dom_sf"/>
</dbReference>
<dbReference type="InterPro" id="IPR006121">
    <property type="entry name" value="HMA_dom"/>
</dbReference>
<reference evidence="4" key="1">
    <citation type="submission" date="2018-12" db="EMBL/GenBank/DDBJ databases">
        <title>Complete genome sequence of Paenibacillus sp. MBLB1234.</title>
        <authorList>
            <person name="Nam Y.-D."/>
            <person name="Kang J."/>
            <person name="Chung W.-H."/>
            <person name="Park Y.S."/>
        </authorList>
    </citation>
    <scope>NUCLEOTIDE SEQUENCE [LARGE SCALE GENOMIC DNA]</scope>
    <source>
        <strain evidence="4">MBLB1234</strain>
    </source>
</reference>
<dbReference type="SUPFAM" id="SSF55008">
    <property type="entry name" value="HMA, heavy metal-associated domain"/>
    <property type="match status" value="1"/>
</dbReference>
<dbReference type="PROSITE" id="PS50846">
    <property type="entry name" value="HMA_2"/>
    <property type="match status" value="1"/>
</dbReference>
<proteinExistence type="predicted"/>
<feature type="domain" description="HMA" evidence="2">
    <location>
        <begin position="2"/>
        <end position="68"/>
    </location>
</feature>
<dbReference type="Pfam" id="PF00403">
    <property type="entry name" value="HMA"/>
    <property type="match status" value="1"/>
</dbReference>
<keyword evidence="4" id="KW-1185">Reference proteome</keyword>
<dbReference type="Proteomes" id="UP000270678">
    <property type="component" value="Chromosome"/>
</dbReference>
<keyword evidence="1" id="KW-0479">Metal-binding</keyword>
<organism evidence="3 4">
    <name type="scientific">Paenibacillus lutimineralis</name>
    <dbReference type="NCBI Taxonomy" id="2707005"/>
    <lineage>
        <taxon>Bacteria</taxon>
        <taxon>Bacillati</taxon>
        <taxon>Bacillota</taxon>
        <taxon>Bacilli</taxon>
        <taxon>Bacillales</taxon>
        <taxon>Paenibacillaceae</taxon>
        <taxon>Paenibacillus</taxon>
    </lineage>
</organism>
<dbReference type="Gene3D" id="3.30.70.100">
    <property type="match status" value="1"/>
</dbReference>
<dbReference type="GO" id="GO:0046872">
    <property type="term" value="F:metal ion binding"/>
    <property type="evidence" value="ECO:0007669"/>
    <property type="project" value="UniProtKB-KW"/>
</dbReference>
<dbReference type="InterPro" id="IPR017969">
    <property type="entry name" value="Heavy-metal-associated_CS"/>
</dbReference>
<gene>
    <name evidence="3" type="ORF">EI981_01795</name>
</gene>